<dbReference type="InterPro" id="IPR044135">
    <property type="entry name" value="Met-tRNA-FMT_C"/>
</dbReference>
<gene>
    <name evidence="5" type="primary">fmt</name>
    <name evidence="8" type="ORF">HH303_04630</name>
</gene>
<dbReference type="Pfam" id="PF00551">
    <property type="entry name" value="Formyl_trans_N"/>
    <property type="match status" value="1"/>
</dbReference>
<dbReference type="InterPro" id="IPR011034">
    <property type="entry name" value="Formyl_transferase-like_C_sf"/>
</dbReference>
<evidence type="ECO:0000256" key="4">
    <source>
        <dbReference type="ARBA" id="ARBA00022917"/>
    </source>
</evidence>
<evidence type="ECO:0000313" key="8">
    <source>
        <dbReference type="EMBL" id="NMM43750.1"/>
    </source>
</evidence>
<evidence type="ECO:0000313" key="9">
    <source>
        <dbReference type="Proteomes" id="UP000539372"/>
    </source>
</evidence>
<protein>
    <recommendedName>
        <fullName evidence="2 5">Methionyl-tRNA formyltransferase</fullName>
        <ecNumber evidence="2 5">2.1.2.9</ecNumber>
    </recommendedName>
</protein>
<keyword evidence="3 5" id="KW-0808">Transferase</keyword>
<keyword evidence="4 5" id="KW-0648">Protein biosynthesis</keyword>
<accession>A0A7Y0DY48</accession>
<feature type="domain" description="Formyl transferase N-terminal" evidence="6">
    <location>
        <begin position="1"/>
        <end position="180"/>
    </location>
</feature>
<dbReference type="PANTHER" id="PTHR11138:SF5">
    <property type="entry name" value="METHIONYL-TRNA FORMYLTRANSFERASE, MITOCHONDRIAL"/>
    <property type="match status" value="1"/>
</dbReference>
<dbReference type="CDD" id="cd08704">
    <property type="entry name" value="Met_tRNA_FMT_C"/>
    <property type="match status" value="1"/>
</dbReference>
<dbReference type="EC" id="2.1.2.9" evidence="2 5"/>
<comment type="caution">
    <text evidence="8">The sequence shown here is derived from an EMBL/GenBank/DDBJ whole genome shotgun (WGS) entry which is preliminary data.</text>
</comment>
<evidence type="ECO:0000256" key="2">
    <source>
        <dbReference type="ARBA" id="ARBA00012261"/>
    </source>
</evidence>
<dbReference type="InterPro" id="IPR005794">
    <property type="entry name" value="Fmt"/>
</dbReference>
<feature type="binding site" evidence="5">
    <location>
        <begin position="109"/>
        <end position="112"/>
    </location>
    <ligand>
        <name>(6S)-5,6,7,8-tetrahydrofolate</name>
        <dbReference type="ChEBI" id="CHEBI:57453"/>
    </ligand>
</feature>
<dbReference type="SUPFAM" id="SSF53328">
    <property type="entry name" value="Formyltransferase"/>
    <property type="match status" value="1"/>
</dbReference>
<dbReference type="InterPro" id="IPR041711">
    <property type="entry name" value="Met-tRNA-FMT_N"/>
</dbReference>
<dbReference type="GO" id="GO:0005829">
    <property type="term" value="C:cytosol"/>
    <property type="evidence" value="ECO:0007669"/>
    <property type="project" value="TreeGrafter"/>
</dbReference>
<dbReference type="Pfam" id="PF02911">
    <property type="entry name" value="Formyl_trans_C"/>
    <property type="match status" value="1"/>
</dbReference>
<reference evidence="8 9" key="1">
    <citation type="submission" date="2020-04" db="EMBL/GenBank/DDBJ databases">
        <title>Rhodospirillaceae bacterium KN72 isolated from deep sea.</title>
        <authorList>
            <person name="Zhang D.-C."/>
        </authorList>
    </citation>
    <scope>NUCLEOTIDE SEQUENCE [LARGE SCALE GENOMIC DNA]</scope>
    <source>
        <strain evidence="8 9">KN72</strain>
    </source>
</reference>
<comment type="similarity">
    <text evidence="1 5">Belongs to the Fmt family.</text>
</comment>
<proteinExistence type="inferred from homology"/>
<dbReference type="CDD" id="cd08646">
    <property type="entry name" value="FMT_core_Met-tRNA-FMT_N"/>
    <property type="match status" value="1"/>
</dbReference>
<organism evidence="8 9">
    <name type="scientific">Pacificispira spongiicola</name>
    <dbReference type="NCBI Taxonomy" id="2729598"/>
    <lineage>
        <taxon>Bacteria</taxon>
        <taxon>Pseudomonadati</taxon>
        <taxon>Pseudomonadota</taxon>
        <taxon>Alphaproteobacteria</taxon>
        <taxon>Rhodospirillales</taxon>
        <taxon>Rhodospirillaceae</taxon>
        <taxon>Pacificispira</taxon>
    </lineage>
</organism>
<dbReference type="PANTHER" id="PTHR11138">
    <property type="entry name" value="METHIONYL-TRNA FORMYLTRANSFERASE"/>
    <property type="match status" value="1"/>
</dbReference>
<name>A0A7Y0DY48_9PROT</name>
<dbReference type="InterPro" id="IPR002376">
    <property type="entry name" value="Formyl_transf_N"/>
</dbReference>
<evidence type="ECO:0000256" key="3">
    <source>
        <dbReference type="ARBA" id="ARBA00022679"/>
    </source>
</evidence>
<dbReference type="InterPro" id="IPR001555">
    <property type="entry name" value="GART_AS"/>
</dbReference>
<evidence type="ECO:0000256" key="1">
    <source>
        <dbReference type="ARBA" id="ARBA00010699"/>
    </source>
</evidence>
<dbReference type="InterPro" id="IPR005793">
    <property type="entry name" value="Formyl_trans_C"/>
</dbReference>
<keyword evidence="9" id="KW-1185">Reference proteome</keyword>
<dbReference type="InterPro" id="IPR036477">
    <property type="entry name" value="Formyl_transf_N_sf"/>
</dbReference>
<sequence length="306" mass="33157">MRLAFMGTPAFSVPALEAIVHSGYEVEAVYTQPPRPANRGKKETPSPVHLAAEKLGIPVRHPTSLKSEDEWRAFADLRLDAAVVVAYGLILPKPILDAPRLGCLNIHASLLPRWRGAAPIQRAILAGDDETGISIMQMDEGLDTGAVLLEEPVPIYHRTTAQDLHDDLSALGARLIVEALDSFSIGTIHPVPQSENGVTYAEKLRKEEGRLDWGRPAAELDRQIRAFTPWPGCFFEFRGERIKVLQAIPIAPAGKSTAGTLLDKDGTVACGFGGLKLIRMQRPGRGPVSGEEFVSGMRLEPGVALL</sequence>
<evidence type="ECO:0000256" key="5">
    <source>
        <dbReference type="HAMAP-Rule" id="MF_00182"/>
    </source>
</evidence>
<dbReference type="AlphaFoldDB" id="A0A7Y0DY48"/>
<comment type="catalytic activity">
    <reaction evidence="5">
        <text>L-methionyl-tRNA(fMet) + (6R)-10-formyltetrahydrofolate = N-formyl-L-methionyl-tRNA(fMet) + (6S)-5,6,7,8-tetrahydrofolate + H(+)</text>
        <dbReference type="Rhea" id="RHEA:24380"/>
        <dbReference type="Rhea" id="RHEA-COMP:9952"/>
        <dbReference type="Rhea" id="RHEA-COMP:9953"/>
        <dbReference type="ChEBI" id="CHEBI:15378"/>
        <dbReference type="ChEBI" id="CHEBI:57453"/>
        <dbReference type="ChEBI" id="CHEBI:78530"/>
        <dbReference type="ChEBI" id="CHEBI:78844"/>
        <dbReference type="ChEBI" id="CHEBI:195366"/>
        <dbReference type="EC" id="2.1.2.9"/>
    </reaction>
</comment>
<dbReference type="HAMAP" id="MF_00182">
    <property type="entry name" value="Formyl_trans"/>
    <property type="match status" value="1"/>
</dbReference>
<feature type="domain" description="Formyl transferase C-terminal" evidence="7">
    <location>
        <begin position="203"/>
        <end position="297"/>
    </location>
</feature>
<evidence type="ECO:0000259" key="6">
    <source>
        <dbReference type="Pfam" id="PF00551"/>
    </source>
</evidence>
<dbReference type="EMBL" id="JABBNT010000001">
    <property type="protein sequence ID" value="NMM43750.1"/>
    <property type="molecule type" value="Genomic_DNA"/>
</dbReference>
<evidence type="ECO:0000259" key="7">
    <source>
        <dbReference type="Pfam" id="PF02911"/>
    </source>
</evidence>
<dbReference type="SUPFAM" id="SSF50486">
    <property type="entry name" value="FMT C-terminal domain-like"/>
    <property type="match status" value="1"/>
</dbReference>
<dbReference type="Gene3D" id="3.40.50.12230">
    <property type="match status" value="1"/>
</dbReference>
<dbReference type="GO" id="GO:0004479">
    <property type="term" value="F:methionyl-tRNA formyltransferase activity"/>
    <property type="evidence" value="ECO:0007669"/>
    <property type="project" value="UniProtKB-UniRule"/>
</dbReference>
<comment type="function">
    <text evidence="5">Attaches a formyl group to the free amino group of methionyl-tRNA(fMet). The formyl group appears to play a dual role in the initiator identity of N-formylmethionyl-tRNA by promoting its recognition by IF2 and preventing the misappropriation of this tRNA by the elongation apparatus.</text>
</comment>
<dbReference type="PROSITE" id="PS00373">
    <property type="entry name" value="GART"/>
    <property type="match status" value="1"/>
</dbReference>
<dbReference type="NCBIfam" id="TIGR00460">
    <property type="entry name" value="fmt"/>
    <property type="match status" value="1"/>
</dbReference>
<dbReference type="Proteomes" id="UP000539372">
    <property type="component" value="Unassembled WGS sequence"/>
</dbReference>